<evidence type="ECO:0000313" key="1">
    <source>
        <dbReference type="EMBL" id="SMB82972.1"/>
    </source>
</evidence>
<organism evidence="1 2">
    <name type="scientific">Deinococcus hopiensis KR-140</name>
    <dbReference type="NCBI Taxonomy" id="695939"/>
    <lineage>
        <taxon>Bacteria</taxon>
        <taxon>Thermotogati</taxon>
        <taxon>Deinococcota</taxon>
        <taxon>Deinococci</taxon>
        <taxon>Deinococcales</taxon>
        <taxon>Deinococcaceae</taxon>
        <taxon>Deinococcus</taxon>
    </lineage>
</organism>
<evidence type="ECO:0000313" key="2">
    <source>
        <dbReference type="Proteomes" id="UP000192582"/>
    </source>
</evidence>
<keyword evidence="2" id="KW-1185">Reference proteome</keyword>
<dbReference type="Proteomes" id="UP000192582">
    <property type="component" value="Unassembled WGS sequence"/>
</dbReference>
<dbReference type="AlphaFoldDB" id="A0A1W1UPF3"/>
<accession>A0A1W1UPF3</accession>
<sequence>MVFQIICRKTLMATSAIHTVSCLQVKATNLSAHPVWIVDMGVLMGEQPASLIDPSLPWVQFVQRDHVLPGEIGPHATLTLQVSFETLTRLRDVKGTPRPQPLQGFIREQSGQLHLSEPYVEQ</sequence>
<name>A0A1W1UPF3_9DEIO</name>
<dbReference type="EMBL" id="FWWU01000006">
    <property type="protein sequence ID" value="SMB82972.1"/>
    <property type="molecule type" value="Genomic_DNA"/>
</dbReference>
<proteinExistence type="predicted"/>
<dbReference type="RefSeq" id="WP_084046338.1">
    <property type="nucleotide sequence ID" value="NZ_FWWU01000006.1"/>
</dbReference>
<reference evidence="1 2" key="1">
    <citation type="submission" date="2017-04" db="EMBL/GenBank/DDBJ databases">
        <authorList>
            <person name="Afonso C.L."/>
            <person name="Miller P.J."/>
            <person name="Scott M.A."/>
            <person name="Spackman E."/>
            <person name="Goraichik I."/>
            <person name="Dimitrov K.M."/>
            <person name="Suarez D.L."/>
            <person name="Swayne D.E."/>
        </authorList>
    </citation>
    <scope>NUCLEOTIDE SEQUENCE [LARGE SCALE GENOMIC DNA]</scope>
    <source>
        <strain evidence="1 2">KR-140</strain>
    </source>
</reference>
<gene>
    <name evidence="1" type="ORF">SAMN00790413_04211</name>
</gene>
<protein>
    <submittedName>
        <fullName evidence="1">Uncharacterized protein</fullName>
    </submittedName>
</protein>